<keyword evidence="3" id="KW-1185">Reference proteome</keyword>
<dbReference type="PANTHER" id="PTHR43355:SF2">
    <property type="entry name" value="FLAVIN REDUCTASE (NADPH)"/>
    <property type="match status" value="1"/>
</dbReference>
<dbReference type="HOGENOM" id="CLU_025711_3_1_11"/>
<dbReference type="InterPro" id="IPR016040">
    <property type="entry name" value="NAD(P)-bd_dom"/>
</dbReference>
<dbReference type="Gene3D" id="3.40.50.720">
    <property type="entry name" value="NAD(P)-binding Rossmann-like Domain"/>
    <property type="match status" value="1"/>
</dbReference>
<protein>
    <submittedName>
        <fullName evidence="2">NADH-flavin reductase</fullName>
    </submittedName>
</protein>
<dbReference type="SUPFAM" id="SSF51735">
    <property type="entry name" value="NAD(P)-binding Rossmann-fold domains"/>
    <property type="match status" value="1"/>
</dbReference>
<dbReference type="GO" id="GO:0016646">
    <property type="term" value="F:oxidoreductase activity, acting on the CH-NH group of donors, NAD or NADP as acceptor"/>
    <property type="evidence" value="ECO:0007669"/>
    <property type="project" value="TreeGrafter"/>
</dbReference>
<reference evidence="2 3" key="1">
    <citation type="submission" date="2011-05" db="EMBL/GenBank/DDBJ databases">
        <title>Complete sequence of Isoptericola variabilis 225.</title>
        <authorList>
            <consortium name="US DOE Joint Genome Institute"/>
            <person name="Lucas S."/>
            <person name="Han J."/>
            <person name="Lapidus A."/>
            <person name="Cheng J.-F."/>
            <person name="Goodwin L."/>
            <person name="Pitluck S."/>
            <person name="Peters L."/>
            <person name="Mikhailova N."/>
            <person name="Zeytun A."/>
            <person name="Han C."/>
            <person name="Tapia R."/>
            <person name="Land M."/>
            <person name="Hauser L."/>
            <person name="Kyrpides N."/>
            <person name="Ivanova N."/>
            <person name="Pagani I."/>
            <person name="Siebers A."/>
            <person name="Allgaier M."/>
            <person name="Thelen M."/>
            <person name="Hugenholtz P."/>
            <person name="Gladden J."/>
            <person name="Woyke T."/>
        </authorList>
    </citation>
    <scope>NUCLEOTIDE SEQUENCE [LARGE SCALE GENOMIC DNA]</scope>
    <source>
        <strain evidence="3">225</strain>
    </source>
</reference>
<evidence type="ECO:0000313" key="3">
    <source>
        <dbReference type="Proteomes" id="UP000009236"/>
    </source>
</evidence>
<dbReference type="EMBL" id="CP002810">
    <property type="protein sequence ID" value="AEG45183.1"/>
    <property type="molecule type" value="Genomic_DNA"/>
</dbReference>
<evidence type="ECO:0000259" key="1">
    <source>
        <dbReference type="Pfam" id="PF13460"/>
    </source>
</evidence>
<accession>F6FSM1</accession>
<name>F6FSM1_ISOV2</name>
<dbReference type="Proteomes" id="UP000009236">
    <property type="component" value="Chromosome"/>
</dbReference>
<dbReference type="eggNOG" id="COG2910">
    <property type="taxonomic scope" value="Bacteria"/>
</dbReference>
<dbReference type="Pfam" id="PF13460">
    <property type="entry name" value="NAD_binding_10"/>
    <property type="match status" value="1"/>
</dbReference>
<dbReference type="InterPro" id="IPR051606">
    <property type="entry name" value="Polyketide_Oxido-like"/>
</dbReference>
<dbReference type="RefSeq" id="WP_013839574.1">
    <property type="nucleotide sequence ID" value="NC_015588.1"/>
</dbReference>
<gene>
    <name evidence="2" type="ordered locus">Isova_2472</name>
</gene>
<dbReference type="AlphaFoldDB" id="F6FSM1"/>
<organism evidence="3">
    <name type="scientific">Isoptericola variabilis (strain 225)</name>
    <dbReference type="NCBI Taxonomy" id="743718"/>
    <lineage>
        <taxon>Bacteria</taxon>
        <taxon>Bacillati</taxon>
        <taxon>Actinomycetota</taxon>
        <taxon>Actinomycetes</taxon>
        <taxon>Micrococcales</taxon>
        <taxon>Promicromonosporaceae</taxon>
        <taxon>Isoptericola</taxon>
    </lineage>
</organism>
<dbReference type="InterPro" id="IPR036291">
    <property type="entry name" value="NAD(P)-bd_dom_sf"/>
</dbReference>
<proteinExistence type="predicted"/>
<feature type="domain" description="NAD(P)-binding" evidence="1">
    <location>
        <begin position="8"/>
        <end position="203"/>
    </location>
</feature>
<evidence type="ECO:0000313" key="2">
    <source>
        <dbReference type="EMBL" id="AEG45183.1"/>
    </source>
</evidence>
<dbReference type="STRING" id="743718.Isova_2472"/>
<dbReference type="KEGG" id="iva:Isova_2472"/>
<dbReference type="PANTHER" id="PTHR43355">
    <property type="entry name" value="FLAVIN REDUCTASE (NADPH)"/>
    <property type="match status" value="1"/>
</dbReference>
<sequence length="214" mass="22415">MARITVIGGTGYAGGHIVREAASRGHEVTSISRSLPEQRVEGVRYTTGSLLDDGTRVAAASESDVVVAAVSPRGDMAGKVAPAYAELAEAARAKGARLAVVGGAGSLLVAEGGPRLVDTDSFPEEYKPEALEFAGILEDLRRAPEDLDWFYLSPAAVFGAYAPGEATGRYRVGGDVLLTDAEGTSFISGADFALALVDEIDNPAHRRERFTVAY</sequence>